<keyword evidence="4" id="KW-0808">Transferase</keyword>
<dbReference type="InterPro" id="IPR051537">
    <property type="entry name" value="DNA_Adenine_Mtase"/>
</dbReference>
<gene>
    <name evidence="9" type="ORF">RZ57_03615</name>
</gene>
<evidence type="ECO:0000313" key="9">
    <source>
        <dbReference type="EMBL" id="AKO32278.1"/>
    </source>
</evidence>
<dbReference type="GO" id="GO:0032259">
    <property type="term" value="P:methylation"/>
    <property type="evidence" value="ECO:0007669"/>
    <property type="project" value="UniProtKB-KW"/>
</dbReference>
<accession>A0AAC8ZAE9</accession>
<keyword evidence="6" id="KW-0680">Restriction system</keyword>
<dbReference type="PANTHER" id="PTHR42933">
    <property type="entry name" value="SLR6095 PROTEIN"/>
    <property type="match status" value="1"/>
</dbReference>
<evidence type="ECO:0000256" key="6">
    <source>
        <dbReference type="ARBA" id="ARBA00022747"/>
    </source>
</evidence>
<feature type="domain" description="DNA methylase adenine-specific" evidence="8">
    <location>
        <begin position="99"/>
        <end position="248"/>
    </location>
</feature>
<dbReference type="AlphaFoldDB" id="A0AAC8ZAE9"/>
<dbReference type="EMBL" id="CP011219">
    <property type="protein sequence ID" value="AKO32278.1"/>
    <property type="molecule type" value="Genomic_DNA"/>
</dbReference>
<comment type="similarity">
    <text evidence="1">Belongs to the N(4)/N(6)-methyltransferase family.</text>
</comment>
<dbReference type="EC" id="2.1.1.72" evidence="2"/>
<keyword evidence="9" id="KW-0378">Hydrolase</keyword>
<evidence type="ECO:0000256" key="1">
    <source>
        <dbReference type="ARBA" id="ARBA00006594"/>
    </source>
</evidence>
<dbReference type="PANTHER" id="PTHR42933:SF1">
    <property type="entry name" value="SITE-SPECIFIC DNA-METHYLTRANSFERASE (ADENINE-SPECIFIC)"/>
    <property type="match status" value="1"/>
</dbReference>
<dbReference type="SUPFAM" id="SSF53335">
    <property type="entry name" value="S-adenosyl-L-methionine-dependent methyltransferases"/>
    <property type="match status" value="1"/>
</dbReference>
<evidence type="ECO:0000256" key="3">
    <source>
        <dbReference type="ARBA" id="ARBA00022603"/>
    </source>
</evidence>
<keyword evidence="9" id="KW-0540">Nuclease</keyword>
<evidence type="ECO:0000259" key="8">
    <source>
        <dbReference type="Pfam" id="PF02384"/>
    </source>
</evidence>
<dbReference type="InterPro" id="IPR003356">
    <property type="entry name" value="DNA_methylase_A-5"/>
</dbReference>
<evidence type="ECO:0000256" key="5">
    <source>
        <dbReference type="ARBA" id="ARBA00022691"/>
    </source>
</evidence>
<dbReference type="GO" id="GO:0004519">
    <property type="term" value="F:endonuclease activity"/>
    <property type="evidence" value="ECO:0007669"/>
    <property type="project" value="UniProtKB-KW"/>
</dbReference>
<reference evidence="9 10" key="1">
    <citation type="journal article" date="2015" name="PLoS Negl. Trop. Dis.">
        <title>Haemophilus ducreyi Cutaneous Ulcer Strains Are Nearly Identical to Class I Genital Ulcer Strains.</title>
        <authorList>
            <person name="Gangaiah D."/>
            <person name="Webb K.M."/>
            <person name="Humphreys T.L."/>
            <person name="Fortney K.R."/>
            <person name="Toh E."/>
            <person name="Tai A."/>
            <person name="Katz S.S."/>
            <person name="Pillay A."/>
            <person name="Chen C.Y."/>
            <person name="Roberts S.A."/>
            <person name="Munson R.S.Jr."/>
            <person name="Spinola S.M."/>
        </authorList>
    </citation>
    <scope>NUCLEOTIDE SEQUENCE [LARGE SCALE GENOMIC DNA]</scope>
    <source>
        <strain evidence="10">CLU2</strain>
    </source>
</reference>
<dbReference type="RefSeq" id="WP_010944848.1">
    <property type="nucleotide sequence ID" value="NZ_CP011218.1"/>
</dbReference>
<dbReference type="PRINTS" id="PR00507">
    <property type="entry name" value="N12N6MTFRASE"/>
</dbReference>
<dbReference type="GO" id="GO:0008170">
    <property type="term" value="F:N-methyltransferase activity"/>
    <property type="evidence" value="ECO:0007669"/>
    <property type="project" value="InterPro"/>
</dbReference>
<dbReference type="InterPro" id="IPR029063">
    <property type="entry name" value="SAM-dependent_MTases_sf"/>
</dbReference>
<name>A0AAC8ZAE9_HAEDC</name>
<evidence type="ECO:0000256" key="2">
    <source>
        <dbReference type="ARBA" id="ARBA00011900"/>
    </source>
</evidence>
<dbReference type="GO" id="GO:0003677">
    <property type="term" value="F:DNA binding"/>
    <property type="evidence" value="ECO:0007669"/>
    <property type="project" value="InterPro"/>
</dbReference>
<evidence type="ECO:0000256" key="7">
    <source>
        <dbReference type="ARBA" id="ARBA00047942"/>
    </source>
</evidence>
<protein>
    <recommendedName>
        <fullName evidence="2">site-specific DNA-methyltransferase (adenine-specific)</fullName>
        <ecNumber evidence="2">2.1.1.72</ecNumber>
    </recommendedName>
</protein>
<keyword evidence="9" id="KW-0255">Endonuclease</keyword>
<dbReference type="Pfam" id="PF02384">
    <property type="entry name" value="N6_Mtase"/>
    <property type="match status" value="1"/>
</dbReference>
<sequence length="252" mass="29175">MTSYEKEFTTLFSKIAPHFRRSELFYDFITIFGLEFYLAIYSKHANEQLVKRYQTAVSHYTAKEKQQLSQLFVIIINALEQKTYDFLGTVFMALDLSDGYKGQYFTPPHIAQAMAAMTLMDCHSIIEKRGFMKLQEPTCGSGVMIIGSYNHLRQEHFNPQQQLWVRAQDLDFTTAMMCYIQMTLLHIPGEVIIGNTLTDEVCYHLYTPAHILGNGTMRLNNMTESEVEAQHNTDTVNNPPFEIDWETEAVFY</sequence>
<dbReference type="GO" id="GO:0009007">
    <property type="term" value="F:site-specific DNA-methyltransferase (adenine-specific) activity"/>
    <property type="evidence" value="ECO:0007669"/>
    <property type="project" value="UniProtKB-EC"/>
</dbReference>
<keyword evidence="5" id="KW-0949">S-adenosyl-L-methionine</keyword>
<evidence type="ECO:0000256" key="4">
    <source>
        <dbReference type="ARBA" id="ARBA00022679"/>
    </source>
</evidence>
<keyword evidence="3" id="KW-0489">Methyltransferase</keyword>
<dbReference type="Gene3D" id="3.40.50.150">
    <property type="entry name" value="Vaccinia Virus protein VP39"/>
    <property type="match status" value="1"/>
</dbReference>
<comment type="catalytic activity">
    <reaction evidence="7">
        <text>a 2'-deoxyadenosine in DNA + S-adenosyl-L-methionine = an N(6)-methyl-2'-deoxyadenosine in DNA + S-adenosyl-L-homocysteine + H(+)</text>
        <dbReference type="Rhea" id="RHEA:15197"/>
        <dbReference type="Rhea" id="RHEA-COMP:12418"/>
        <dbReference type="Rhea" id="RHEA-COMP:12419"/>
        <dbReference type="ChEBI" id="CHEBI:15378"/>
        <dbReference type="ChEBI" id="CHEBI:57856"/>
        <dbReference type="ChEBI" id="CHEBI:59789"/>
        <dbReference type="ChEBI" id="CHEBI:90615"/>
        <dbReference type="ChEBI" id="CHEBI:90616"/>
        <dbReference type="EC" id="2.1.1.72"/>
    </reaction>
</comment>
<organism evidence="9 10">
    <name type="scientific">Haemophilus ducreyi</name>
    <dbReference type="NCBI Taxonomy" id="730"/>
    <lineage>
        <taxon>Bacteria</taxon>
        <taxon>Pseudomonadati</taxon>
        <taxon>Pseudomonadota</taxon>
        <taxon>Gammaproteobacteria</taxon>
        <taxon>Pasteurellales</taxon>
        <taxon>Pasteurellaceae</taxon>
        <taxon>Haemophilus</taxon>
    </lineage>
</organism>
<proteinExistence type="inferred from homology"/>
<dbReference type="Proteomes" id="UP000060132">
    <property type="component" value="Chromosome"/>
</dbReference>
<dbReference type="OMA" id="VLGETYM"/>
<dbReference type="GO" id="GO:0009307">
    <property type="term" value="P:DNA restriction-modification system"/>
    <property type="evidence" value="ECO:0007669"/>
    <property type="project" value="UniProtKB-KW"/>
</dbReference>
<evidence type="ECO:0000313" key="10">
    <source>
        <dbReference type="Proteomes" id="UP000060132"/>
    </source>
</evidence>